<dbReference type="Gene3D" id="1.10.10.1410">
    <property type="match status" value="1"/>
</dbReference>
<protein>
    <recommendedName>
        <fullName evidence="5">Large ribosomal subunit protein P2</fullName>
    </recommendedName>
    <alternativeName>
        <fullName evidence="6">60S acidic ribosomal protein P2</fullName>
    </alternativeName>
</protein>
<evidence type="ECO:0000256" key="4">
    <source>
        <dbReference type="ARBA" id="ARBA00023274"/>
    </source>
</evidence>
<dbReference type="InterPro" id="IPR027534">
    <property type="entry name" value="Ribosomal_P1/P2"/>
</dbReference>
<organism evidence="8 9">
    <name type="scientific">Patella caerulea</name>
    <name type="common">Rayed Mediterranean limpet</name>
    <dbReference type="NCBI Taxonomy" id="87958"/>
    <lineage>
        <taxon>Eukaryota</taxon>
        <taxon>Metazoa</taxon>
        <taxon>Spiralia</taxon>
        <taxon>Lophotrochozoa</taxon>
        <taxon>Mollusca</taxon>
        <taxon>Gastropoda</taxon>
        <taxon>Patellogastropoda</taxon>
        <taxon>Patelloidea</taxon>
        <taxon>Patellidae</taxon>
        <taxon>Patella</taxon>
    </lineage>
</organism>
<dbReference type="GO" id="GO:0002182">
    <property type="term" value="P:cytoplasmic translational elongation"/>
    <property type="evidence" value="ECO:0007669"/>
    <property type="project" value="InterPro"/>
</dbReference>
<feature type="compositionally biased region" description="Acidic residues" evidence="7">
    <location>
        <begin position="97"/>
        <end position="113"/>
    </location>
</feature>
<keyword evidence="3" id="KW-0689">Ribosomal protein</keyword>
<feature type="compositionally biased region" description="Low complexity" evidence="7">
    <location>
        <begin position="66"/>
        <end position="82"/>
    </location>
</feature>
<dbReference type="FunFam" id="1.10.10.1410:FF:000002">
    <property type="entry name" value="60S acidic ribosomal protein P2"/>
    <property type="match status" value="1"/>
</dbReference>
<keyword evidence="4" id="KW-0687">Ribonucleoprotein</keyword>
<dbReference type="AlphaFoldDB" id="A0AAN8K9I9"/>
<evidence type="ECO:0000256" key="2">
    <source>
        <dbReference type="ARBA" id="ARBA00005436"/>
    </source>
</evidence>
<keyword evidence="9" id="KW-1185">Reference proteome</keyword>
<feature type="region of interest" description="Disordered" evidence="7">
    <location>
        <begin position="66"/>
        <end position="113"/>
    </location>
</feature>
<dbReference type="InterPro" id="IPR044076">
    <property type="entry name" value="Ribosomal_P2"/>
</dbReference>
<evidence type="ECO:0000256" key="5">
    <source>
        <dbReference type="ARBA" id="ARBA00035301"/>
    </source>
</evidence>
<dbReference type="GO" id="GO:0022625">
    <property type="term" value="C:cytosolic large ribosomal subunit"/>
    <property type="evidence" value="ECO:0007669"/>
    <property type="project" value="InterPro"/>
</dbReference>
<name>A0AAN8K9I9_PATCE</name>
<dbReference type="CDD" id="cd05833">
    <property type="entry name" value="Ribosomal_P2"/>
    <property type="match status" value="1"/>
</dbReference>
<proteinExistence type="inferred from homology"/>
<dbReference type="Proteomes" id="UP001347796">
    <property type="component" value="Unassembled WGS sequence"/>
</dbReference>
<evidence type="ECO:0000256" key="1">
    <source>
        <dbReference type="ARBA" id="ARBA00003362"/>
    </source>
</evidence>
<evidence type="ECO:0000256" key="3">
    <source>
        <dbReference type="ARBA" id="ARBA00022980"/>
    </source>
</evidence>
<comment type="caution">
    <text evidence="8">The sequence shown here is derived from an EMBL/GenBank/DDBJ whole genome shotgun (WGS) entry which is preliminary data.</text>
</comment>
<accession>A0AAN8K9I9</accession>
<dbReference type="Pfam" id="PF00428">
    <property type="entry name" value="Ribosomal_60s"/>
    <property type="match status" value="1"/>
</dbReference>
<reference evidence="8 9" key="1">
    <citation type="submission" date="2024-01" db="EMBL/GenBank/DDBJ databases">
        <title>The genome of the rayed Mediterranean limpet Patella caerulea (Linnaeus, 1758).</title>
        <authorList>
            <person name="Anh-Thu Weber A."/>
            <person name="Halstead-Nussloch G."/>
        </authorList>
    </citation>
    <scope>NUCLEOTIDE SEQUENCE [LARGE SCALE GENOMIC DNA]</scope>
    <source>
        <strain evidence="8">AATW-2023a</strain>
        <tissue evidence="8">Whole specimen</tissue>
    </source>
</reference>
<evidence type="ECO:0000256" key="6">
    <source>
        <dbReference type="ARBA" id="ARBA00035443"/>
    </source>
</evidence>
<comment type="function">
    <text evidence="1">Plays an important role in the elongation step of protein synthesis.</text>
</comment>
<dbReference type="InterPro" id="IPR038716">
    <property type="entry name" value="P1/P2_N_sf"/>
</dbReference>
<dbReference type="PANTHER" id="PTHR21141:SF5">
    <property type="entry name" value="LARGE RIBOSOMAL SUBUNIT PROTEIN P2"/>
    <property type="match status" value="1"/>
</dbReference>
<dbReference type="PANTHER" id="PTHR21141">
    <property type="entry name" value="60S ACIDIC RIBOSOMAL PROTEIN FAMILY MEMBER"/>
    <property type="match status" value="1"/>
</dbReference>
<evidence type="ECO:0000313" key="8">
    <source>
        <dbReference type="EMBL" id="KAK6192802.1"/>
    </source>
</evidence>
<gene>
    <name evidence="8" type="ORF">SNE40_004213</name>
</gene>
<dbReference type="EMBL" id="JAZGQO010000002">
    <property type="protein sequence ID" value="KAK6192802.1"/>
    <property type="molecule type" value="Genomic_DNA"/>
</dbReference>
<evidence type="ECO:0000256" key="7">
    <source>
        <dbReference type="SAM" id="MobiDB-lite"/>
    </source>
</evidence>
<comment type="similarity">
    <text evidence="2">Belongs to the eukaryotic ribosomal protein P1/P2 family.</text>
</comment>
<sequence>MRYLAAYVLSVLGGKESPTEENIQTILGSVGVDCDSDRVSMVIKQLQGKNIEEIISKGQSLLASVSGASSTPVTTTTQEAVTKPLAIAKEDDKGGDPSDDSDDGEGLLSLFDD</sequence>
<dbReference type="GO" id="GO:0003735">
    <property type="term" value="F:structural constituent of ribosome"/>
    <property type="evidence" value="ECO:0007669"/>
    <property type="project" value="InterPro"/>
</dbReference>
<dbReference type="HAMAP" id="MF_01478">
    <property type="entry name" value="Ribosomal_L12_arch"/>
    <property type="match status" value="1"/>
</dbReference>
<evidence type="ECO:0000313" key="9">
    <source>
        <dbReference type="Proteomes" id="UP001347796"/>
    </source>
</evidence>